<protein>
    <submittedName>
        <fullName evidence="5">Outer membrane protein</fullName>
    </submittedName>
</protein>
<sequence>MSVKKLVTLATLSMASVGVTSAALAGGPDYVPAPSYAGVYLEGNLGYAYRPWRKDATTVVGLAKQAGLLGSSSRGNGGFTFGADLGYQFNQYFAVEGGWFYLPKVKFTTTGVVNGLAAGTYTVKSGMAYAALKGMAPVYENTYVFGKLGVAYTYNRANAGLPTNKIPATFGSRSRFWNPLFAAGVQYYFTPNWSVNAQYTFVPGYRNASSKRFVAPVTHLFTVGLGYKFLM</sequence>
<evidence type="ECO:0000259" key="4">
    <source>
        <dbReference type="Pfam" id="PF01389"/>
    </source>
</evidence>
<proteinExistence type="inferred from homology"/>
<evidence type="ECO:0000256" key="2">
    <source>
        <dbReference type="ARBA" id="ARBA00023114"/>
    </source>
</evidence>
<keyword evidence="2" id="KW-0626">Porin</keyword>
<keyword evidence="2" id="KW-0813">Transport</keyword>
<organism evidence="5 6">
    <name type="scientific">Coxiella burnetii (strain Dugway 5J108-111)</name>
    <dbReference type="NCBI Taxonomy" id="434922"/>
    <lineage>
        <taxon>Bacteria</taxon>
        <taxon>Pseudomonadati</taxon>
        <taxon>Pseudomonadota</taxon>
        <taxon>Gammaproteobacteria</taxon>
        <taxon>Legionellales</taxon>
        <taxon>Coxiellaceae</taxon>
        <taxon>Coxiella</taxon>
    </lineage>
</organism>
<dbReference type="EMBL" id="CP000733">
    <property type="protein sequence ID" value="ABS77988.1"/>
    <property type="molecule type" value="Genomic_DNA"/>
</dbReference>
<dbReference type="Gene3D" id="2.40.160.20">
    <property type="match status" value="1"/>
</dbReference>
<dbReference type="GO" id="GO:0046930">
    <property type="term" value="C:pore complex"/>
    <property type="evidence" value="ECO:0007669"/>
    <property type="project" value="UniProtKB-KW"/>
</dbReference>
<dbReference type="InterPro" id="IPR000498">
    <property type="entry name" value="OmpA-like_TM_dom"/>
</dbReference>
<comment type="similarity">
    <text evidence="1">Belongs to the outer membrane OOP (TC 1.B.6) superfamily. OmpA family.</text>
</comment>
<dbReference type="RefSeq" id="WP_005771408.1">
    <property type="nucleotide sequence ID" value="NC_009727.1"/>
</dbReference>
<dbReference type="KEGG" id="cbd:CBUD_1774"/>
<dbReference type="SUPFAM" id="SSF56925">
    <property type="entry name" value="OMPA-like"/>
    <property type="match status" value="1"/>
</dbReference>
<evidence type="ECO:0000313" key="5">
    <source>
        <dbReference type="EMBL" id="ABS77988.1"/>
    </source>
</evidence>
<keyword evidence="3" id="KW-0732">Signal</keyword>
<reference evidence="5 6" key="1">
    <citation type="journal article" date="2009" name="Infect. Immun.">
        <title>Comparative genomics reveal extensive transposon-mediated genomic plasticity and diversity among potential effector proteins within the genus Coxiella.</title>
        <authorList>
            <person name="Beare P.A."/>
            <person name="Unsworth N."/>
            <person name="Andoh M."/>
            <person name="Voth D.E."/>
            <person name="Omsland A."/>
            <person name="Gilk S.D."/>
            <person name="Williams K.P."/>
            <person name="Sobral B.W."/>
            <person name="Kupko J.J.III."/>
            <person name="Porcella S.F."/>
            <person name="Samuel J.E."/>
            <person name="Heinzen R.A."/>
        </authorList>
    </citation>
    <scope>NUCLEOTIDE SEQUENCE [LARGE SCALE GENOMIC DNA]</scope>
    <source>
        <strain evidence="5 6">Dugway 5J108-111</strain>
    </source>
</reference>
<keyword evidence="2" id="KW-0406">Ion transport</keyword>
<evidence type="ECO:0000256" key="1">
    <source>
        <dbReference type="ARBA" id="ARBA00005710"/>
    </source>
</evidence>
<dbReference type="InterPro" id="IPR011250">
    <property type="entry name" value="OMP/PagP_B-barrel"/>
</dbReference>
<feature type="domain" description="Outer membrane protein OmpA-like transmembrane" evidence="4">
    <location>
        <begin position="78"/>
        <end position="229"/>
    </location>
</feature>
<evidence type="ECO:0000256" key="3">
    <source>
        <dbReference type="SAM" id="SignalP"/>
    </source>
</evidence>
<dbReference type="Pfam" id="PF01389">
    <property type="entry name" value="OmpA_membrane"/>
    <property type="match status" value="1"/>
</dbReference>
<name>A9KGR1_COXBN</name>
<dbReference type="AlphaFoldDB" id="A9KGR1"/>
<feature type="chain" id="PRO_5002740111" evidence="3">
    <location>
        <begin position="26"/>
        <end position="231"/>
    </location>
</feature>
<keyword evidence="2" id="KW-0812">Transmembrane</keyword>
<dbReference type="Proteomes" id="UP000008555">
    <property type="component" value="Chromosome"/>
</dbReference>
<dbReference type="GO" id="GO:0015288">
    <property type="term" value="F:porin activity"/>
    <property type="evidence" value="ECO:0007669"/>
    <property type="project" value="UniProtKB-KW"/>
</dbReference>
<dbReference type="GO" id="GO:0009279">
    <property type="term" value="C:cell outer membrane"/>
    <property type="evidence" value="ECO:0007669"/>
    <property type="project" value="InterPro"/>
</dbReference>
<evidence type="ECO:0000313" key="6">
    <source>
        <dbReference type="Proteomes" id="UP000008555"/>
    </source>
</evidence>
<dbReference type="HOGENOM" id="CLU_104978_0_0_6"/>
<feature type="signal peptide" evidence="3">
    <location>
        <begin position="1"/>
        <end position="25"/>
    </location>
</feature>
<gene>
    <name evidence="5" type="ordered locus">CBUD_1774</name>
</gene>
<accession>A9KGR1</accession>